<feature type="transmembrane region" description="Helical" evidence="1">
    <location>
        <begin position="115"/>
        <end position="135"/>
    </location>
</feature>
<keyword evidence="1" id="KW-0472">Membrane</keyword>
<accession>A0A8J6M4Q9</accession>
<evidence type="ECO:0000313" key="3">
    <source>
        <dbReference type="Proteomes" id="UP000602260"/>
    </source>
</evidence>
<feature type="transmembrane region" description="Helical" evidence="1">
    <location>
        <begin position="326"/>
        <end position="344"/>
    </location>
</feature>
<name>A0A8J6M4Q9_9FIRM</name>
<reference evidence="2" key="1">
    <citation type="submission" date="2020-08" db="EMBL/GenBank/DDBJ databases">
        <title>Genome public.</title>
        <authorList>
            <person name="Liu C."/>
            <person name="Sun Q."/>
        </authorList>
    </citation>
    <scope>NUCLEOTIDE SEQUENCE</scope>
    <source>
        <strain evidence="2">BX5</strain>
    </source>
</reference>
<dbReference type="GO" id="GO:0009847">
    <property type="term" value="P:spore germination"/>
    <property type="evidence" value="ECO:0007669"/>
    <property type="project" value="InterPro"/>
</dbReference>
<keyword evidence="1" id="KW-0812">Transmembrane</keyword>
<evidence type="ECO:0000256" key="1">
    <source>
        <dbReference type="SAM" id="Phobius"/>
    </source>
</evidence>
<feature type="transmembrane region" description="Helical" evidence="1">
    <location>
        <begin position="297"/>
        <end position="314"/>
    </location>
</feature>
<feature type="transmembrane region" description="Helical" evidence="1">
    <location>
        <begin position="179"/>
        <end position="198"/>
    </location>
</feature>
<feature type="transmembrane region" description="Helical" evidence="1">
    <location>
        <begin position="214"/>
        <end position="236"/>
    </location>
</feature>
<feature type="transmembrane region" description="Helical" evidence="1">
    <location>
        <begin position="264"/>
        <end position="285"/>
    </location>
</feature>
<keyword evidence="3" id="KW-1185">Reference proteome</keyword>
<sequence length="350" mass="36698">MKKGALSRTQLAVLVWAGVLAPAAELLPGAVLSAGRGAWLAPLAALPLVLLSVCLLTRLAGDKGLARGILDGLGPRFGWGVLFLYLVWALALLALRLRLCAGRMLSSGYRDGAMPYFLLAAAGMVFWLAGGSLAAFARAGQLFFLVLAVTGGAILLLSLPQVRAVRLLPLWTGDVVPVLQSGFAAAGVLGWGSCWAFLTEEMPSDGKGSCRRTALGCVILALTQGVILGSLGPALAGRLDSPFLALAKSVGVEGAFQRVESVVAALWVIADVTMACLLTFALRAMLAAAAPQRQEKWTGRTAVVLATGIALFLPGRQMERLEHLALWANLWSGLVMPILLGTWIKVHKSG</sequence>
<proteinExistence type="predicted"/>
<feature type="transmembrane region" description="Helical" evidence="1">
    <location>
        <begin position="77"/>
        <end position="95"/>
    </location>
</feature>
<dbReference type="Proteomes" id="UP000602260">
    <property type="component" value="Unassembled WGS sequence"/>
</dbReference>
<dbReference type="GO" id="GO:0016020">
    <property type="term" value="C:membrane"/>
    <property type="evidence" value="ECO:0007669"/>
    <property type="project" value="InterPro"/>
</dbReference>
<dbReference type="RefSeq" id="WP_186878541.1">
    <property type="nucleotide sequence ID" value="NZ_JACOPN010000005.1"/>
</dbReference>
<evidence type="ECO:0000313" key="2">
    <source>
        <dbReference type="EMBL" id="MBC5717242.1"/>
    </source>
</evidence>
<dbReference type="Pfam" id="PF03845">
    <property type="entry name" value="Spore_permease"/>
    <property type="match status" value="1"/>
</dbReference>
<feature type="transmembrane region" description="Helical" evidence="1">
    <location>
        <begin position="36"/>
        <end position="56"/>
    </location>
</feature>
<dbReference type="AlphaFoldDB" id="A0A8J6M4Q9"/>
<organism evidence="2 3">
    <name type="scientific">Flintibacter faecis</name>
    <dbReference type="NCBI Taxonomy" id="2763047"/>
    <lineage>
        <taxon>Bacteria</taxon>
        <taxon>Bacillati</taxon>
        <taxon>Bacillota</taxon>
        <taxon>Clostridia</taxon>
        <taxon>Eubacteriales</taxon>
        <taxon>Flintibacter</taxon>
    </lineage>
</organism>
<feature type="transmembrane region" description="Helical" evidence="1">
    <location>
        <begin position="142"/>
        <end position="159"/>
    </location>
</feature>
<dbReference type="EMBL" id="JACOPN010000005">
    <property type="protein sequence ID" value="MBC5717242.1"/>
    <property type="molecule type" value="Genomic_DNA"/>
</dbReference>
<gene>
    <name evidence="2" type="ORF">H8S55_07925</name>
</gene>
<dbReference type="InterPro" id="IPR004761">
    <property type="entry name" value="Spore_GerAB"/>
</dbReference>
<protein>
    <submittedName>
        <fullName evidence="2">GerAB/ArcD/ProY family transporter</fullName>
    </submittedName>
</protein>
<comment type="caution">
    <text evidence="2">The sequence shown here is derived from an EMBL/GenBank/DDBJ whole genome shotgun (WGS) entry which is preliminary data.</text>
</comment>
<keyword evidence="1" id="KW-1133">Transmembrane helix</keyword>